<accession>A0AC34GGA8</accession>
<organism evidence="1 2">
    <name type="scientific">Panagrolaimus sp. ES5</name>
    <dbReference type="NCBI Taxonomy" id="591445"/>
    <lineage>
        <taxon>Eukaryota</taxon>
        <taxon>Metazoa</taxon>
        <taxon>Ecdysozoa</taxon>
        <taxon>Nematoda</taxon>
        <taxon>Chromadorea</taxon>
        <taxon>Rhabditida</taxon>
        <taxon>Tylenchina</taxon>
        <taxon>Panagrolaimomorpha</taxon>
        <taxon>Panagrolaimoidea</taxon>
        <taxon>Panagrolaimidae</taxon>
        <taxon>Panagrolaimus</taxon>
    </lineage>
</organism>
<protein>
    <submittedName>
        <fullName evidence="2">Uncharacterized protein</fullName>
    </submittedName>
</protein>
<dbReference type="WBParaSite" id="ES5_v2.g28683.t1">
    <property type="protein sequence ID" value="ES5_v2.g28683.t1"/>
    <property type="gene ID" value="ES5_v2.g28683"/>
</dbReference>
<dbReference type="Proteomes" id="UP000887579">
    <property type="component" value="Unplaced"/>
</dbReference>
<evidence type="ECO:0000313" key="2">
    <source>
        <dbReference type="WBParaSite" id="ES5_v2.g28683.t1"/>
    </source>
</evidence>
<reference evidence="2" key="1">
    <citation type="submission" date="2022-11" db="UniProtKB">
        <authorList>
            <consortium name="WormBaseParasite"/>
        </authorList>
    </citation>
    <scope>IDENTIFICATION</scope>
</reference>
<sequence>MRDHKRDGRPAGKLNTLTVVHPSDRHPAKDSYWQHKISKAKQMHASMQGEENGIFAEDRKRFLKQKTDAKFGKLQSTKSKTFHISDRHKFPNEVGKENSKALRQNYSIHAAKPQVAKATKGGRINRGRRADKKEGPVYSNYISYCSFV</sequence>
<name>A0AC34GGA8_9BILA</name>
<evidence type="ECO:0000313" key="1">
    <source>
        <dbReference type="Proteomes" id="UP000887579"/>
    </source>
</evidence>
<proteinExistence type="predicted"/>